<proteinExistence type="predicted"/>
<reference evidence="1" key="2">
    <citation type="submission" date="2020-06" db="EMBL/GenBank/DDBJ databases">
        <title>Helianthus annuus Genome sequencing and assembly Release 2.</title>
        <authorList>
            <person name="Gouzy J."/>
            <person name="Langlade N."/>
            <person name="Munos S."/>
        </authorList>
    </citation>
    <scope>NUCLEOTIDE SEQUENCE</scope>
    <source>
        <tissue evidence="1">Leaves</tissue>
    </source>
</reference>
<dbReference type="Gramene" id="mRNA:HanXRQr2_Chr12g0552171">
    <property type="protein sequence ID" value="mRNA:HanXRQr2_Chr12g0552171"/>
    <property type="gene ID" value="HanXRQr2_Chr12g0552171"/>
</dbReference>
<dbReference type="AlphaFoldDB" id="A0A9K3HI61"/>
<dbReference type="EMBL" id="MNCJ02000327">
    <property type="protein sequence ID" value="KAF5778830.1"/>
    <property type="molecule type" value="Genomic_DNA"/>
</dbReference>
<evidence type="ECO:0000313" key="2">
    <source>
        <dbReference type="Proteomes" id="UP000215914"/>
    </source>
</evidence>
<dbReference type="Proteomes" id="UP000215914">
    <property type="component" value="Unassembled WGS sequence"/>
</dbReference>
<accession>A0A9K3HI61</accession>
<gene>
    <name evidence="1" type="ORF">HanXRQr2_Chr12g0552171</name>
</gene>
<reference evidence="1" key="1">
    <citation type="journal article" date="2017" name="Nature">
        <title>The sunflower genome provides insights into oil metabolism, flowering and Asterid evolution.</title>
        <authorList>
            <person name="Badouin H."/>
            <person name="Gouzy J."/>
            <person name="Grassa C.J."/>
            <person name="Murat F."/>
            <person name="Staton S.E."/>
            <person name="Cottret L."/>
            <person name="Lelandais-Briere C."/>
            <person name="Owens G.L."/>
            <person name="Carrere S."/>
            <person name="Mayjonade B."/>
            <person name="Legrand L."/>
            <person name="Gill N."/>
            <person name="Kane N.C."/>
            <person name="Bowers J.E."/>
            <person name="Hubner S."/>
            <person name="Bellec A."/>
            <person name="Berard A."/>
            <person name="Berges H."/>
            <person name="Blanchet N."/>
            <person name="Boniface M.C."/>
            <person name="Brunel D."/>
            <person name="Catrice O."/>
            <person name="Chaidir N."/>
            <person name="Claudel C."/>
            <person name="Donnadieu C."/>
            <person name="Faraut T."/>
            <person name="Fievet G."/>
            <person name="Helmstetter N."/>
            <person name="King M."/>
            <person name="Knapp S.J."/>
            <person name="Lai Z."/>
            <person name="Le Paslier M.C."/>
            <person name="Lippi Y."/>
            <person name="Lorenzon L."/>
            <person name="Mandel J.R."/>
            <person name="Marage G."/>
            <person name="Marchand G."/>
            <person name="Marquand E."/>
            <person name="Bret-Mestries E."/>
            <person name="Morien E."/>
            <person name="Nambeesan S."/>
            <person name="Nguyen T."/>
            <person name="Pegot-Espagnet P."/>
            <person name="Pouilly N."/>
            <person name="Raftis F."/>
            <person name="Sallet E."/>
            <person name="Schiex T."/>
            <person name="Thomas J."/>
            <person name="Vandecasteele C."/>
            <person name="Vares D."/>
            <person name="Vear F."/>
            <person name="Vautrin S."/>
            <person name="Crespi M."/>
            <person name="Mangin B."/>
            <person name="Burke J.M."/>
            <person name="Salse J."/>
            <person name="Munos S."/>
            <person name="Vincourt P."/>
            <person name="Rieseberg L.H."/>
            <person name="Langlade N.B."/>
        </authorList>
    </citation>
    <scope>NUCLEOTIDE SEQUENCE</scope>
    <source>
        <tissue evidence="1">Leaves</tissue>
    </source>
</reference>
<evidence type="ECO:0000313" key="1">
    <source>
        <dbReference type="EMBL" id="KAF5778830.1"/>
    </source>
</evidence>
<name>A0A9K3HI61_HELAN</name>
<protein>
    <submittedName>
        <fullName evidence="1">Uncharacterized protein</fullName>
    </submittedName>
</protein>
<sequence length="54" mass="5863">MMCSLEEREDDATLFVPGRETQDDMASGDVTQAQANGIVQGGACYFLAYSKIQT</sequence>
<comment type="caution">
    <text evidence="1">The sequence shown here is derived from an EMBL/GenBank/DDBJ whole genome shotgun (WGS) entry which is preliminary data.</text>
</comment>
<keyword evidence="2" id="KW-1185">Reference proteome</keyword>
<organism evidence="1 2">
    <name type="scientific">Helianthus annuus</name>
    <name type="common">Common sunflower</name>
    <dbReference type="NCBI Taxonomy" id="4232"/>
    <lineage>
        <taxon>Eukaryota</taxon>
        <taxon>Viridiplantae</taxon>
        <taxon>Streptophyta</taxon>
        <taxon>Embryophyta</taxon>
        <taxon>Tracheophyta</taxon>
        <taxon>Spermatophyta</taxon>
        <taxon>Magnoliopsida</taxon>
        <taxon>eudicotyledons</taxon>
        <taxon>Gunneridae</taxon>
        <taxon>Pentapetalae</taxon>
        <taxon>asterids</taxon>
        <taxon>campanulids</taxon>
        <taxon>Asterales</taxon>
        <taxon>Asteraceae</taxon>
        <taxon>Asteroideae</taxon>
        <taxon>Heliantheae alliance</taxon>
        <taxon>Heliantheae</taxon>
        <taxon>Helianthus</taxon>
    </lineage>
</organism>